<dbReference type="PANTHER" id="PTHR11820">
    <property type="entry name" value="ACYLPYRUVASE"/>
    <property type="match status" value="1"/>
</dbReference>
<dbReference type="Pfam" id="PF01557">
    <property type="entry name" value="FAA_hydrolase"/>
    <property type="match status" value="1"/>
</dbReference>
<dbReference type="FunFam" id="3.90.850.10:FF:000005">
    <property type="entry name" value="FAA hydrolase family protein"/>
    <property type="match status" value="1"/>
</dbReference>
<feature type="domain" description="Fumarylacetoacetase-like C-terminal" evidence="2">
    <location>
        <begin position="27"/>
        <end position="232"/>
    </location>
</feature>
<dbReference type="GO" id="GO:0018773">
    <property type="term" value="F:acetylpyruvate hydrolase activity"/>
    <property type="evidence" value="ECO:0007669"/>
    <property type="project" value="TreeGrafter"/>
</dbReference>
<dbReference type="Proteomes" id="UP000544134">
    <property type="component" value="Unassembled WGS sequence"/>
</dbReference>
<organism evidence="3 4">
    <name type="scientific">Paraburkholderia polaris</name>
    <dbReference type="NCBI Taxonomy" id="2728848"/>
    <lineage>
        <taxon>Bacteria</taxon>
        <taxon>Pseudomonadati</taxon>
        <taxon>Pseudomonadota</taxon>
        <taxon>Betaproteobacteria</taxon>
        <taxon>Burkholderiales</taxon>
        <taxon>Burkholderiaceae</taxon>
        <taxon>Paraburkholderia</taxon>
    </lineage>
</organism>
<accession>A0A848IS12</accession>
<dbReference type="AlphaFoldDB" id="A0A848IS12"/>
<name>A0A848IS12_9BURK</name>
<dbReference type="RefSeq" id="WP_169490782.1">
    <property type="nucleotide sequence ID" value="NZ_JABBGJ010000067.1"/>
</dbReference>
<comment type="caution">
    <text evidence="3">The sequence shown here is derived from an EMBL/GenBank/DDBJ whole genome shotgun (WGS) entry which is preliminary data.</text>
</comment>
<proteinExistence type="predicted"/>
<dbReference type="InterPro" id="IPR036663">
    <property type="entry name" value="Fumarylacetoacetase_C_sf"/>
</dbReference>
<evidence type="ECO:0000313" key="4">
    <source>
        <dbReference type="Proteomes" id="UP000544134"/>
    </source>
</evidence>
<evidence type="ECO:0000313" key="3">
    <source>
        <dbReference type="EMBL" id="NMM04010.1"/>
    </source>
</evidence>
<evidence type="ECO:0000259" key="2">
    <source>
        <dbReference type="Pfam" id="PF01557"/>
    </source>
</evidence>
<dbReference type="EMBL" id="JABBGJ010000067">
    <property type="protein sequence ID" value="NMM04010.1"/>
    <property type="molecule type" value="Genomic_DNA"/>
</dbReference>
<dbReference type="InterPro" id="IPR011234">
    <property type="entry name" value="Fumarylacetoacetase-like_C"/>
</dbReference>
<keyword evidence="3" id="KW-0378">Hydrolase</keyword>
<evidence type="ECO:0000256" key="1">
    <source>
        <dbReference type="ARBA" id="ARBA00022723"/>
    </source>
</evidence>
<dbReference type="PANTHER" id="PTHR11820:SF90">
    <property type="entry name" value="FLUTATHIONE S-TRANSFERASE"/>
    <property type="match status" value="1"/>
</dbReference>
<dbReference type="GO" id="GO:0046872">
    <property type="term" value="F:metal ion binding"/>
    <property type="evidence" value="ECO:0007669"/>
    <property type="project" value="UniProtKB-KW"/>
</dbReference>
<reference evidence="3 4" key="1">
    <citation type="submission" date="2020-04" db="EMBL/GenBank/DDBJ databases">
        <title>Paraburkholderia sp. RP-4-7 isolated from soil.</title>
        <authorList>
            <person name="Dahal R.H."/>
        </authorList>
    </citation>
    <scope>NUCLEOTIDE SEQUENCE [LARGE SCALE GENOMIC DNA]</scope>
    <source>
        <strain evidence="3 4">RP-4-7</strain>
    </source>
</reference>
<keyword evidence="1" id="KW-0479">Metal-binding</keyword>
<protein>
    <submittedName>
        <fullName evidence="3">Fumarylacetoacetate hydrolase family protein</fullName>
    </submittedName>
</protein>
<dbReference type="SUPFAM" id="SSF56529">
    <property type="entry name" value="FAH"/>
    <property type="match status" value="1"/>
</dbReference>
<dbReference type="Gene3D" id="3.90.850.10">
    <property type="entry name" value="Fumarylacetoacetase-like, C-terminal domain"/>
    <property type="match status" value="1"/>
</dbReference>
<sequence length="232" mass="25345">MNLVFESAPAVTVPVAGSDDAFPVRRIYCVGRNYAAHAREMGFDPDREPPFFFCKPADAIVYVAPGTTGEFPYPPETDNCHYEMELVAAIGKGGKNISVDDALDHVFGYALGLDMTRRDLQIEMRKMGRPWDIGKAFDRSAPIGPLHRTEQTGHLKDGAIWLNVNGTSKQRADVSQLIWSVAETIAYLSRFFELVPGDLIYTGTPEGVGAVIKGDTMHGGIDGLGELQVKVV</sequence>
<gene>
    <name evidence="3" type="ORF">HHL24_39890</name>
</gene>
<keyword evidence="4" id="KW-1185">Reference proteome</keyword>